<evidence type="ECO:0000256" key="5">
    <source>
        <dbReference type="ARBA" id="ARBA00023098"/>
    </source>
</evidence>
<evidence type="ECO:0000256" key="4">
    <source>
        <dbReference type="ARBA" id="ARBA00022691"/>
    </source>
</evidence>
<dbReference type="Gene3D" id="3.40.50.150">
    <property type="entry name" value="Vaccinia Virus protein VP39"/>
    <property type="match status" value="1"/>
</dbReference>
<dbReference type="InterPro" id="IPR003333">
    <property type="entry name" value="CMAS"/>
</dbReference>
<evidence type="ECO:0000256" key="1">
    <source>
        <dbReference type="ARBA" id="ARBA00010815"/>
    </source>
</evidence>
<evidence type="ECO:0000256" key="2">
    <source>
        <dbReference type="ARBA" id="ARBA00022603"/>
    </source>
</evidence>
<evidence type="ECO:0000313" key="7">
    <source>
        <dbReference type="Proteomes" id="UP000637628"/>
    </source>
</evidence>
<proteinExistence type="inferred from homology"/>
<dbReference type="PANTHER" id="PTHR43667">
    <property type="entry name" value="CYCLOPROPANE-FATTY-ACYL-PHOSPHOLIPID SYNTHASE"/>
    <property type="match status" value="1"/>
</dbReference>
<keyword evidence="7" id="KW-1185">Reference proteome</keyword>
<comment type="caution">
    <text evidence="6">The sequence shown here is derived from an EMBL/GenBank/DDBJ whole genome shotgun (WGS) entry which is preliminary data.</text>
</comment>
<protein>
    <submittedName>
        <fullName evidence="6">Cyclopropane-fatty-acyl-phospholipid synthase</fullName>
    </submittedName>
</protein>
<comment type="similarity">
    <text evidence="1">Belongs to the CFA/CMAS family.</text>
</comment>
<name>A0ABQ3Z683_9ACTN</name>
<dbReference type="RefSeq" id="WP_203732373.1">
    <property type="nucleotide sequence ID" value="NZ_BAAATX010000012.1"/>
</dbReference>
<dbReference type="CDD" id="cd02440">
    <property type="entry name" value="AdoMet_MTases"/>
    <property type="match status" value="1"/>
</dbReference>
<dbReference type="Proteomes" id="UP000637628">
    <property type="component" value="Unassembled WGS sequence"/>
</dbReference>
<gene>
    <name evidence="6" type="primary">cfa</name>
    <name evidence="6" type="ORF">Adu01nite_64190</name>
</gene>
<dbReference type="InterPro" id="IPR050723">
    <property type="entry name" value="CFA/CMAS"/>
</dbReference>
<sequence>MTITLNQATSRWPDVAALPNAPIRAAVAGVVFRHAMAGSAVRVRYPGGRMTGTSGPILDVHRPAALHARLGAAGLIGFGEAYQAGDWDSGDLVGVLTVLAGRMGTLIPPSLQWIRRFHGPRSPQAERNTPDGSRSNIARHYDLSNDLFALFLDESMSYSSALFASGSSDDLLTAQHRKIDRLLDRTGTTAGTLLLEIGTGWGELAIRAAQRGARVVSVTLSAEQRDLALRRAAAAGVADRVEVRLCDYREITPVPGGFDAIVSVEMVEAVGLDYWPAYADVLARHLAPHGRVGLQMITMAHDRMLATSDTYTWIHKYVFPGGLIPSVPAMTGVLGRAGLTVHDRLDFGLDYAETLRRWRAAFTGRTDEVAALGFDATFARTWNFYLAYCEAGFASRYLDVCQLVLGHGVREC</sequence>
<dbReference type="Pfam" id="PF02353">
    <property type="entry name" value="CMAS"/>
    <property type="match status" value="1"/>
</dbReference>
<dbReference type="PIRSF" id="PIRSF003085">
    <property type="entry name" value="CMAS"/>
    <property type="match status" value="1"/>
</dbReference>
<organism evidence="6 7">
    <name type="scientific">Paractinoplanes durhamensis</name>
    <dbReference type="NCBI Taxonomy" id="113563"/>
    <lineage>
        <taxon>Bacteria</taxon>
        <taxon>Bacillati</taxon>
        <taxon>Actinomycetota</taxon>
        <taxon>Actinomycetes</taxon>
        <taxon>Micromonosporales</taxon>
        <taxon>Micromonosporaceae</taxon>
        <taxon>Paractinoplanes</taxon>
    </lineage>
</organism>
<keyword evidence="5" id="KW-0443">Lipid metabolism</keyword>
<evidence type="ECO:0000256" key="3">
    <source>
        <dbReference type="ARBA" id="ARBA00022679"/>
    </source>
</evidence>
<keyword evidence="4" id="KW-0949">S-adenosyl-L-methionine</keyword>
<dbReference type="PANTHER" id="PTHR43667:SF2">
    <property type="entry name" value="FATTY ACID C-METHYL TRANSFERASE"/>
    <property type="match status" value="1"/>
</dbReference>
<accession>A0ABQ3Z683</accession>
<evidence type="ECO:0000313" key="6">
    <source>
        <dbReference type="EMBL" id="GIE05069.1"/>
    </source>
</evidence>
<keyword evidence="2" id="KW-0489">Methyltransferase</keyword>
<dbReference type="InterPro" id="IPR029063">
    <property type="entry name" value="SAM-dependent_MTases_sf"/>
</dbReference>
<keyword evidence="3" id="KW-0808">Transferase</keyword>
<dbReference type="SUPFAM" id="SSF53335">
    <property type="entry name" value="S-adenosyl-L-methionine-dependent methyltransferases"/>
    <property type="match status" value="1"/>
</dbReference>
<reference evidence="6 7" key="1">
    <citation type="submission" date="2021-01" db="EMBL/GenBank/DDBJ databases">
        <title>Whole genome shotgun sequence of Actinoplanes durhamensis NBRC 14914.</title>
        <authorList>
            <person name="Komaki H."/>
            <person name="Tamura T."/>
        </authorList>
    </citation>
    <scope>NUCLEOTIDE SEQUENCE [LARGE SCALE GENOMIC DNA]</scope>
    <source>
        <strain evidence="6 7">NBRC 14914</strain>
    </source>
</reference>
<dbReference type="EMBL" id="BOML01000051">
    <property type="protein sequence ID" value="GIE05069.1"/>
    <property type="molecule type" value="Genomic_DNA"/>
</dbReference>